<evidence type="ECO:0000313" key="3">
    <source>
        <dbReference type="Proteomes" id="UP000298471"/>
    </source>
</evidence>
<dbReference type="RefSeq" id="WP_135396726.1">
    <property type="nucleotide sequence ID" value="NZ_SRMB01000004.1"/>
</dbReference>
<gene>
    <name evidence="2" type="ORF">E5K02_18575</name>
</gene>
<dbReference type="AlphaFoldDB" id="A0A4Z0Q150"/>
<keyword evidence="1" id="KW-1133">Transmembrane helix</keyword>
<evidence type="ECO:0000313" key="2">
    <source>
        <dbReference type="EMBL" id="TGE23209.1"/>
    </source>
</evidence>
<feature type="transmembrane region" description="Helical" evidence="1">
    <location>
        <begin position="123"/>
        <end position="144"/>
    </location>
</feature>
<keyword evidence="3" id="KW-1185">Reference proteome</keyword>
<comment type="caution">
    <text evidence="2">The sequence shown here is derived from an EMBL/GenBank/DDBJ whole genome shotgun (WGS) entry which is preliminary data.</text>
</comment>
<proteinExistence type="predicted"/>
<evidence type="ECO:0000256" key="1">
    <source>
        <dbReference type="SAM" id="Phobius"/>
    </source>
</evidence>
<reference evidence="2 3" key="1">
    <citation type="submission" date="2019-04" db="EMBL/GenBank/DDBJ databases">
        <authorList>
            <person name="Feng G."/>
            <person name="Zhang J."/>
            <person name="Zhu H."/>
        </authorList>
    </citation>
    <scope>NUCLEOTIDE SEQUENCE [LARGE SCALE GENOMIC DNA]</scope>
    <source>
        <strain evidence="2 3">9PBR-1</strain>
    </source>
</reference>
<dbReference type="EMBL" id="SRMB01000004">
    <property type="protein sequence ID" value="TGE23209.1"/>
    <property type="molecule type" value="Genomic_DNA"/>
</dbReference>
<sequence>MELHDFRRQWQQQPMPDEPGVGPAALHDLLRQPGAGPVVRMQRNARAELLMLVLSLGVSVVGVLYSRVSGLRPFWLLLLATCLAMGPYYYAKLRILRQLQVGTNPLRHHVASQLGSLRGLLRLYYRITMLVLVVMIGYLLYWTYEKAPMVYQSPQRSLWLGLTLLVSALLTHWITKWMLQRLYGRNLDRLEAALHELRDENEV</sequence>
<feature type="transmembrane region" description="Helical" evidence="1">
    <location>
        <begin position="156"/>
        <end position="175"/>
    </location>
</feature>
<keyword evidence="1" id="KW-0472">Membrane</keyword>
<accession>A0A4Z0Q150</accession>
<name>A0A4Z0Q150_9BACT</name>
<keyword evidence="1" id="KW-0812">Transmembrane</keyword>
<dbReference type="OrthoDB" id="652948at2"/>
<organism evidence="2 3">
    <name type="scientific">Hymenobacter metallicola</name>
    <dbReference type="NCBI Taxonomy" id="2563114"/>
    <lineage>
        <taxon>Bacteria</taxon>
        <taxon>Pseudomonadati</taxon>
        <taxon>Bacteroidota</taxon>
        <taxon>Cytophagia</taxon>
        <taxon>Cytophagales</taxon>
        <taxon>Hymenobacteraceae</taxon>
        <taxon>Hymenobacter</taxon>
    </lineage>
</organism>
<feature type="transmembrane region" description="Helical" evidence="1">
    <location>
        <begin position="74"/>
        <end position="91"/>
    </location>
</feature>
<dbReference type="Proteomes" id="UP000298471">
    <property type="component" value="Unassembled WGS sequence"/>
</dbReference>
<feature type="transmembrane region" description="Helical" evidence="1">
    <location>
        <begin position="49"/>
        <end position="68"/>
    </location>
</feature>
<protein>
    <submittedName>
        <fullName evidence="2">Uncharacterized protein</fullName>
    </submittedName>
</protein>